<dbReference type="GO" id="GO:0000156">
    <property type="term" value="F:phosphorelay response regulator activity"/>
    <property type="evidence" value="ECO:0007669"/>
    <property type="project" value="InterPro"/>
</dbReference>
<dbReference type="PANTHER" id="PTHR37299:SF1">
    <property type="entry name" value="STAGE 0 SPORULATION PROTEIN A HOMOLOG"/>
    <property type="match status" value="1"/>
</dbReference>
<dbReference type="Gene3D" id="2.40.50.1020">
    <property type="entry name" value="LytTr DNA-binding domain"/>
    <property type="match status" value="1"/>
</dbReference>
<dbReference type="RefSeq" id="WP_163954932.1">
    <property type="nucleotide sequence ID" value="NZ_JAAFZH010000020.1"/>
</dbReference>
<dbReference type="Pfam" id="PF04397">
    <property type="entry name" value="LytTR"/>
    <property type="match status" value="1"/>
</dbReference>
<dbReference type="Proteomes" id="UP000474175">
    <property type="component" value="Unassembled WGS sequence"/>
</dbReference>
<dbReference type="PROSITE" id="PS50930">
    <property type="entry name" value="HTH_LYTTR"/>
    <property type="match status" value="1"/>
</dbReference>
<gene>
    <name evidence="2" type="ORF">GK108_28215</name>
</gene>
<organism evidence="2 3">
    <name type="scientific">Spirosoma terrae</name>
    <dbReference type="NCBI Taxonomy" id="1968276"/>
    <lineage>
        <taxon>Bacteria</taxon>
        <taxon>Pseudomonadati</taxon>
        <taxon>Bacteroidota</taxon>
        <taxon>Cytophagia</taxon>
        <taxon>Cytophagales</taxon>
        <taxon>Cytophagaceae</taxon>
        <taxon>Spirosoma</taxon>
    </lineage>
</organism>
<dbReference type="InterPro" id="IPR046947">
    <property type="entry name" value="LytR-like"/>
</dbReference>
<dbReference type="SMART" id="SM00850">
    <property type="entry name" value="LytTR"/>
    <property type="match status" value="1"/>
</dbReference>
<dbReference type="AlphaFoldDB" id="A0A6L9LHW5"/>
<evidence type="ECO:0000259" key="1">
    <source>
        <dbReference type="PROSITE" id="PS50930"/>
    </source>
</evidence>
<sequence>MNEHSYPTDQTIKIPGVTKPIPIGSITHCKGDGNYTRVYLQGLQKPIIATQTLKLFESQLPNFLRVSKSTLINHQYIESVDRQPGGILELYMTNASSVAVSRRRKQDIWNKLNQLTQFSANNTN</sequence>
<evidence type="ECO:0000313" key="2">
    <source>
        <dbReference type="EMBL" id="NDU98801.1"/>
    </source>
</evidence>
<dbReference type="GO" id="GO:0003677">
    <property type="term" value="F:DNA binding"/>
    <property type="evidence" value="ECO:0007669"/>
    <property type="project" value="InterPro"/>
</dbReference>
<feature type="domain" description="HTH LytTR-type" evidence="1">
    <location>
        <begin position="50"/>
        <end position="114"/>
    </location>
</feature>
<comment type="caution">
    <text evidence="2">The sequence shown here is derived from an EMBL/GenBank/DDBJ whole genome shotgun (WGS) entry which is preliminary data.</text>
</comment>
<keyword evidence="3" id="KW-1185">Reference proteome</keyword>
<dbReference type="EMBL" id="JAAFZH010000020">
    <property type="protein sequence ID" value="NDU98801.1"/>
    <property type="molecule type" value="Genomic_DNA"/>
</dbReference>
<accession>A0A6L9LHW5</accession>
<name>A0A6L9LHW5_9BACT</name>
<evidence type="ECO:0000313" key="3">
    <source>
        <dbReference type="Proteomes" id="UP000474175"/>
    </source>
</evidence>
<protein>
    <submittedName>
        <fullName evidence="2">LytTR family transcriptional regulator</fullName>
    </submittedName>
</protein>
<dbReference type="PANTHER" id="PTHR37299">
    <property type="entry name" value="TRANSCRIPTIONAL REGULATOR-RELATED"/>
    <property type="match status" value="1"/>
</dbReference>
<reference evidence="2 3" key="1">
    <citation type="submission" date="2020-02" db="EMBL/GenBank/DDBJ databases">
        <title>Draft genome sequence of two Spirosoma agri KCTC 52727 and Spirosoma terrae KCTC 52035.</title>
        <authorList>
            <person name="Rojas J."/>
            <person name="Ambika Manirajan B."/>
            <person name="Suarez C."/>
            <person name="Ratering S."/>
            <person name="Schnell S."/>
        </authorList>
    </citation>
    <scope>NUCLEOTIDE SEQUENCE [LARGE SCALE GENOMIC DNA]</scope>
    <source>
        <strain evidence="2 3">KCTC 52035</strain>
    </source>
</reference>
<proteinExistence type="predicted"/>
<dbReference type="InterPro" id="IPR007492">
    <property type="entry name" value="LytTR_DNA-bd_dom"/>
</dbReference>